<feature type="domain" description="PAC" evidence="10">
    <location>
        <begin position="739"/>
        <end position="791"/>
    </location>
</feature>
<keyword evidence="6 8" id="KW-0472">Membrane</keyword>
<dbReference type="InterPro" id="IPR001610">
    <property type="entry name" value="PAC"/>
</dbReference>
<dbReference type="SUPFAM" id="SSF141868">
    <property type="entry name" value="EAL domain-like"/>
    <property type="match status" value="1"/>
</dbReference>
<dbReference type="InterPro" id="IPR006189">
    <property type="entry name" value="CHASE_dom"/>
</dbReference>
<dbReference type="Gene3D" id="3.30.450.350">
    <property type="entry name" value="CHASE domain"/>
    <property type="match status" value="1"/>
</dbReference>
<dbReference type="SUPFAM" id="SSF55073">
    <property type="entry name" value="Nucleotide cyclase"/>
    <property type="match status" value="1"/>
</dbReference>
<dbReference type="Pfam" id="PF05231">
    <property type="entry name" value="MASE1"/>
    <property type="match status" value="1"/>
</dbReference>
<comment type="subcellular location">
    <subcellularLocation>
        <location evidence="2">Cell membrane</location>
        <topology evidence="2">Multi-pass membrane protein</topology>
    </subcellularLocation>
</comment>
<evidence type="ECO:0000259" key="12">
    <source>
        <dbReference type="PROSITE" id="PS50883"/>
    </source>
</evidence>
<feature type="transmembrane region" description="Helical" evidence="8">
    <location>
        <begin position="121"/>
        <end position="148"/>
    </location>
</feature>
<comment type="caution">
    <text evidence="14">The sequence shown here is derived from an EMBL/GenBank/DDBJ whole genome shotgun (WGS) entry which is preliminary data.</text>
</comment>
<dbReference type="Gene3D" id="3.30.450.20">
    <property type="entry name" value="PAS domain"/>
    <property type="match status" value="2"/>
</dbReference>
<feature type="transmembrane region" description="Helical" evidence="8">
    <location>
        <begin position="80"/>
        <end position="101"/>
    </location>
</feature>
<evidence type="ECO:0000259" key="10">
    <source>
        <dbReference type="PROSITE" id="PS50113"/>
    </source>
</evidence>
<feature type="domain" description="EAL" evidence="12">
    <location>
        <begin position="965"/>
        <end position="1220"/>
    </location>
</feature>
<dbReference type="GO" id="GO:0003824">
    <property type="term" value="F:catalytic activity"/>
    <property type="evidence" value="ECO:0007669"/>
    <property type="project" value="UniProtKB-ARBA"/>
</dbReference>
<dbReference type="InterPro" id="IPR029787">
    <property type="entry name" value="Nucleotide_cyclase"/>
</dbReference>
<evidence type="ECO:0000256" key="4">
    <source>
        <dbReference type="ARBA" id="ARBA00022692"/>
    </source>
</evidence>
<dbReference type="GO" id="GO:0007165">
    <property type="term" value="P:signal transduction"/>
    <property type="evidence" value="ECO:0007669"/>
    <property type="project" value="UniProtKB-ARBA"/>
</dbReference>
<dbReference type="PANTHER" id="PTHR44757:SF2">
    <property type="entry name" value="BIOFILM ARCHITECTURE MAINTENANCE PROTEIN MBAA"/>
    <property type="match status" value="1"/>
</dbReference>
<dbReference type="InterPro" id="IPR013767">
    <property type="entry name" value="PAS_fold"/>
</dbReference>
<feature type="domain" description="PAC" evidence="10">
    <location>
        <begin position="617"/>
        <end position="669"/>
    </location>
</feature>
<dbReference type="Gene3D" id="1.20.120.30">
    <property type="entry name" value="Aspartate receptor, ligand-binding domain"/>
    <property type="match status" value="1"/>
</dbReference>
<keyword evidence="7" id="KW-0175">Coiled coil</keyword>
<evidence type="ECO:0000256" key="7">
    <source>
        <dbReference type="SAM" id="Coils"/>
    </source>
</evidence>
<dbReference type="Pfam" id="PF00990">
    <property type="entry name" value="GGDEF"/>
    <property type="match status" value="1"/>
</dbReference>
<sequence length="1347" mass="150371">MLATVFRISGLAMIIFLAGWLGSNIILPPAYASPLWPPAGLSLTVLLIWGKNLWPAVFLGAFANNLLVGTESIDALNASLLISSALIACASTLQASVAVLLSWKWLGSGVPLLNRAKPILLFFLLTGPIACLIAPSMGVSILLAFGIIPSSLVASSWFNWWIGDSLGVLIVCPLVFCLLAQPRTLWSSRLLRVALPLSISLLVLTSVFMLVYNAEKIRIQLEFDNQAKVIDQLIVDSAMQVIDSSLSLRDFFVTASPVNRNQFAEFSQSLLARHSEIQVFEWLPRVLYAELPAFEQAIQSQGFPAFKVMQIDSLGNLVPAKKREEYFPITFIQPMQGNERAFGLDSLSNSSSKQSKDRARITHQPSVSQKLTLAQSQHQASAVVLSIPVFAQSPTESITGFISAVILPAVLVDVSLNGHDLKPFALRILDLNAPADRSNLFNQSIADELTADTGLTPWTHEFLFCDRTWQLTIAASSHFLNQHTSLLPWLTLLGGLSFTSLLSFFLLTLSGRTAEVENLVDARTLELQQANAELKTTEQTLRESETHLRTILDSEPECVQLIDHNGSILDMNPAGLAMLDADNLPQIQSAFIGQLILPKYQSAFEKLLKQVFAGESGRLQFEVMGLKGHHRWLDIHAVPMRDGLDNIMALLGVTRDITFQKQAEDQQKLASRVFGEAHEGILITDADGNIIDVNPTFSKITGYSKQDVIGKNPRILQSNLHNQVFYQDMWQTLIRDKHWRGEVWNRKKNGELYAELLTLSALCDEEGQVINFIGLFSDITHLKHQQEMLEQLAHYDPLTQLPNRTLFADRLTQAIARSKRDKSLLAICFLDLDGFKPVNDQFGHEAGDSVLVEVAERLKYCLRKEDTVSRHGGDEFALLLGELHSIEECCETLIRIHHAIAESFVIHQHDIHIGVSSGMTIYPLDDADPDTLIRHADHAMYQAKLAGKNRYHLFDANQDQLVIDRHKQLNEIESAFMLMQFVLHYQPKVNIKTGRVIGMEALIRWMHPQHGLIAPQEFLPVIASDELEIRIGNWVIEQALSQLSIWRKQGLTIEISVNISAYHLLSPGFIDHLESALASNPLVASHLLQLEILESTALDDLSAVNRIIKNCRDVLGVTTALDDFGTGYSSLAHLRHLPVNAVKIDKGFVRDMLDDPDDYAIVESVISLSQAFRHQVIAEGVETLEQGLVLMLMGCSIAQGFGIAKPMLASEVASWITHYQPFPDWLALANKSLTALQTQVTIRRIDLNQWLQRVHQCLNSNQNSMAYWPIMLPNKSHFGRWLGQAEQQNPYNSQCMVKITALHAELLQKGNVLMHQFWEGESQSARNGFAELEQIHRRLDACLAEYA</sequence>
<dbReference type="OrthoDB" id="9813903at2"/>
<keyword evidence="4 8" id="KW-0812">Transmembrane</keyword>
<feature type="domain" description="GGDEF" evidence="13">
    <location>
        <begin position="823"/>
        <end position="956"/>
    </location>
</feature>
<dbReference type="FunFam" id="3.30.70.270:FF:000001">
    <property type="entry name" value="Diguanylate cyclase domain protein"/>
    <property type="match status" value="1"/>
</dbReference>
<dbReference type="GO" id="GO:0005886">
    <property type="term" value="C:plasma membrane"/>
    <property type="evidence" value="ECO:0007669"/>
    <property type="project" value="UniProtKB-SubCell"/>
</dbReference>
<evidence type="ECO:0000256" key="3">
    <source>
        <dbReference type="ARBA" id="ARBA00022475"/>
    </source>
</evidence>
<dbReference type="SUPFAM" id="SSF55785">
    <property type="entry name" value="PYP-like sensor domain (PAS domain)"/>
    <property type="match status" value="2"/>
</dbReference>
<feature type="coiled-coil region" evidence="7">
    <location>
        <begin position="520"/>
        <end position="547"/>
    </location>
</feature>
<dbReference type="PROSITE" id="PS50887">
    <property type="entry name" value="GGDEF"/>
    <property type="match status" value="1"/>
</dbReference>
<dbReference type="CDD" id="cd00130">
    <property type="entry name" value="PAS"/>
    <property type="match status" value="2"/>
</dbReference>
<feature type="domain" description="PAS" evidence="9">
    <location>
        <begin position="666"/>
        <end position="712"/>
    </location>
</feature>
<feature type="domain" description="CHASE" evidence="11">
    <location>
        <begin position="254"/>
        <end position="472"/>
    </location>
</feature>
<dbReference type="PROSITE" id="PS50883">
    <property type="entry name" value="EAL"/>
    <property type="match status" value="1"/>
</dbReference>
<evidence type="ECO:0000256" key="8">
    <source>
        <dbReference type="SAM" id="Phobius"/>
    </source>
</evidence>
<dbReference type="SMART" id="SM00091">
    <property type="entry name" value="PAS"/>
    <property type="match status" value="2"/>
</dbReference>
<dbReference type="InterPro" id="IPR000700">
    <property type="entry name" value="PAS-assoc_C"/>
</dbReference>
<dbReference type="PROSITE" id="PS50112">
    <property type="entry name" value="PAS"/>
    <property type="match status" value="2"/>
</dbReference>
<dbReference type="InterPro" id="IPR042240">
    <property type="entry name" value="CHASE_sf"/>
</dbReference>
<dbReference type="Proteomes" id="UP000078476">
    <property type="component" value="Unassembled WGS sequence"/>
</dbReference>
<feature type="transmembrane region" description="Helical" evidence="8">
    <location>
        <begin position="486"/>
        <end position="509"/>
    </location>
</feature>
<dbReference type="PANTHER" id="PTHR44757">
    <property type="entry name" value="DIGUANYLATE CYCLASE DGCP"/>
    <property type="match status" value="1"/>
</dbReference>
<evidence type="ECO:0000313" key="14">
    <source>
        <dbReference type="EMBL" id="OAI17255.1"/>
    </source>
</evidence>
<dbReference type="Pfam" id="PF03924">
    <property type="entry name" value="CHASE"/>
    <property type="match status" value="1"/>
</dbReference>
<dbReference type="Pfam" id="PF00989">
    <property type="entry name" value="PAS"/>
    <property type="match status" value="1"/>
</dbReference>
<dbReference type="InterPro" id="IPR052155">
    <property type="entry name" value="Biofilm_reg_signaling"/>
</dbReference>
<keyword evidence="5 8" id="KW-1133">Transmembrane helix</keyword>
<dbReference type="NCBIfam" id="TIGR00254">
    <property type="entry name" value="GGDEF"/>
    <property type="match status" value="1"/>
</dbReference>
<dbReference type="Pfam" id="PF00563">
    <property type="entry name" value="EAL"/>
    <property type="match status" value="1"/>
</dbReference>
<dbReference type="SMART" id="SM00267">
    <property type="entry name" value="GGDEF"/>
    <property type="match status" value="1"/>
</dbReference>
<dbReference type="CDD" id="cd01949">
    <property type="entry name" value="GGDEF"/>
    <property type="match status" value="1"/>
</dbReference>
<dbReference type="InterPro" id="IPR035919">
    <property type="entry name" value="EAL_sf"/>
</dbReference>
<dbReference type="InterPro" id="IPR001633">
    <property type="entry name" value="EAL_dom"/>
</dbReference>
<reference evidence="14 15" key="1">
    <citation type="submission" date="2016-03" db="EMBL/GenBank/DDBJ databases">
        <authorList>
            <person name="Ploux O."/>
        </authorList>
    </citation>
    <scope>NUCLEOTIDE SEQUENCE [LARGE SCALE GENOMIC DNA]</scope>
    <source>
        <strain evidence="14 15">R-45370</strain>
    </source>
</reference>
<dbReference type="InterPro" id="IPR043128">
    <property type="entry name" value="Rev_trsase/Diguanyl_cyclase"/>
</dbReference>
<accession>A0A177NHC7</accession>
<feature type="transmembrane region" description="Helical" evidence="8">
    <location>
        <begin position="48"/>
        <end position="68"/>
    </location>
</feature>
<gene>
    <name evidence="14" type="ORF">A1359_06180</name>
</gene>
<organism evidence="14 15">
    <name type="scientific">Methylomonas lenta</name>
    <dbReference type="NCBI Taxonomy" id="980561"/>
    <lineage>
        <taxon>Bacteria</taxon>
        <taxon>Pseudomonadati</taxon>
        <taxon>Pseudomonadota</taxon>
        <taxon>Gammaproteobacteria</taxon>
        <taxon>Methylococcales</taxon>
        <taxon>Methylococcaceae</taxon>
        <taxon>Methylomonas</taxon>
    </lineage>
</organism>
<evidence type="ECO:0000256" key="6">
    <source>
        <dbReference type="ARBA" id="ARBA00023136"/>
    </source>
</evidence>
<dbReference type="GO" id="GO:0006355">
    <property type="term" value="P:regulation of DNA-templated transcription"/>
    <property type="evidence" value="ECO:0007669"/>
    <property type="project" value="InterPro"/>
</dbReference>
<feature type="transmembrane region" description="Helical" evidence="8">
    <location>
        <begin position="160"/>
        <end position="181"/>
    </location>
</feature>
<evidence type="ECO:0000313" key="15">
    <source>
        <dbReference type="Proteomes" id="UP000078476"/>
    </source>
</evidence>
<dbReference type="EMBL" id="LUUI01000089">
    <property type="protein sequence ID" value="OAI17255.1"/>
    <property type="molecule type" value="Genomic_DNA"/>
</dbReference>
<dbReference type="NCBIfam" id="TIGR00229">
    <property type="entry name" value="sensory_box"/>
    <property type="match status" value="2"/>
</dbReference>
<dbReference type="SMART" id="SM01079">
    <property type="entry name" value="CHASE"/>
    <property type="match status" value="1"/>
</dbReference>
<dbReference type="Gene3D" id="3.20.20.450">
    <property type="entry name" value="EAL domain"/>
    <property type="match status" value="1"/>
</dbReference>
<dbReference type="SMART" id="SM00052">
    <property type="entry name" value="EAL"/>
    <property type="match status" value="1"/>
</dbReference>
<dbReference type="STRING" id="980561.A1359_06180"/>
<keyword evidence="15" id="KW-1185">Reference proteome</keyword>
<evidence type="ECO:0000256" key="5">
    <source>
        <dbReference type="ARBA" id="ARBA00022989"/>
    </source>
</evidence>
<dbReference type="Pfam" id="PF13426">
    <property type="entry name" value="PAS_9"/>
    <property type="match status" value="1"/>
</dbReference>
<name>A0A177NHC7_9GAMM</name>
<dbReference type="CDD" id="cd01948">
    <property type="entry name" value="EAL"/>
    <property type="match status" value="1"/>
</dbReference>
<evidence type="ECO:0000256" key="1">
    <source>
        <dbReference type="ARBA" id="ARBA00001946"/>
    </source>
</evidence>
<dbReference type="InterPro" id="IPR000160">
    <property type="entry name" value="GGDEF_dom"/>
</dbReference>
<dbReference type="InterPro" id="IPR000014">
    <property type="entry name" value="PAS"/>
</dbReference>
<dbReference type="InterPro" id="IPR035965">
    <property type="entry name" value="PAS-like_dom_sf"/>
</dbReference>
<comment type="cofactor">
    <cofactor evidence="1">
        <name>Mg(2+)</name>
        <dbReference type="ChEBI" id="CHEBI:18420"/>
    </cofactor>
</comment>
<dbReference type="PROSITE" id="PS50113">
    <property type="entry name" value="PAC"/>
    <property type="match status" value="2"/>
</dbReference>
<protein>
    <submittedName>
        <fullName evidence="14">Diguanylate cyclase</fullName>
    </submittedName>
</protein>
<evidence type="ECO:0000259" key="13">
    <source>
        <dbReference type="PROSITE" id="PS50887"/>
    </source>
</evidence>
<evidence type="ECO:0000259" key="11">
    <source>
        <dbReference type="PROSITE" id="PS50839"/>
    </source>
</evidence>
<evidence type="ECO:0000259" key="9">
    <source>
        <dbReference type="PROSITE" id="PS50112"/>
    </source>
</evidence>
<feature type="domain" description="PAS" evidence="9">
    <location>
        <begin position="544"/>
        <end position="615"/>
    </location>
</feature>
<dbReference type="SMART" id="SM00086">
    <property type="entry name" value="PAC"/>
    <property type="match status" value="2"/>
</dbReference>
<evidence type="ECO:0000256" key="2">
    <source>
        <dbReference type="ARBA" id="ARBA00004651"/>
    </source>
</evidence>
<keyword evidence="3" id="KW-1003">Cell membrane</keyword>
<dbReference type="Gene3D" id="3.30.70.270">
    <property type="match status" value="1"/>
</dbReference>
<proteinExistence type="predicted"/>
<dbReference type="InterPro" id="IPR007895">
    <property type="entry name" value="MASE1"/>
</dbReference>
<feature type="transmembrane region" description="Helical" evidence="8">
    <location>
        <begin position="193"/>
        <end position="212"/>
    </location>
</feature>
<dbReference type="PROSITE" id="PS50839">
    <property type="entry name" value="CHASE"/>
    <property type="match status" value="1"/>
</dbReference>
<dbReference type="RefSeq" id="WP_066980062.1">
    <property type="nucleotide sequence ID" value="NZ_LUUI01000089.1"/>
</dbReference>